<sequence length="87" mass="9785">MTGRELETKAAQKKLLIACKDGGRAGLDVVDRRTCKELAGCGESWRPREKRKTFDGLDRERRRRRAESSLAVERAGDQGRRGKLSIA</sequence>
<dbReference type="Proteomes" id="UP001234297">
    <property type="component" value="Chromosome 8"/>
</dbReference>
<gene>
    <name evidence="1" type="ORF">MRB53_025624</name>
</gene>
<dbReference type="EMBL" id="CM056816">
    <property type="protein sequence ID" value="KAJ8632288.1"/>
    <property type="molecule type" value="Genomic_DNA"/>
</dbReference>
<proteinExistence type="predicted"/>
<accession>A0ACC2LG30</accession>
<reference evidence="1 2" key="1">
    <citation type="journal article" date="2022" name="Hortic Res">
        <title>A haplotype resolved chromosomal level avocado genome allows analysis of novel avocado genes.</title>
        <authorList>
            <person name="Nath O."/>
            <person name="Fletcher S.J."/>
            <person name="Hayward A."/>
            <person name="Shaw L.M."/>
            <person name="Masouleh A.K."/>
            <person name="Furtado A."/>
            <person name="Henry R.J."/>
            <person name="Mitter N."/>
        </authorList>
    </citation>
    <scope>NUCLEOTIDE SEQUENCE [LARGE SCALE GENOMIC DNA]</scope>
    <source>
        <strain evidence="2">cv. Hass</strain>
    </source>
</reference>
<organism evidence="1 2">
    <name type="scientific">Persea americana</name>
    <name type="common">Avocado</name>
    <dbReference type="NCBI Taxonomy" id="3435"/>
    <lineage>
        <taxon>Eukaryota</taxon>
        <taxon>Viridiplantae</taxon>
        <taxon>Streptophyta</taxon>
        <taxon>Embryophyta</taxon>
        <taxon>Tracheophyta</taxon>
        <taxon>Spermatophyta</taxon>
        <taxon>Magnoliopsida</taxon>
        <taxon>Magnoliidae</taxon>
        <taxon>Laurales</taxon>
        <taxon>Lauraceae</taxon>
        <taxon>Persea</taxon>
    </lineage>
</organism>
<evidence type="ECO:0000313" key="2">
    <source>
        <dbReference type="Proteomes" id="UP001234297"/>
    </source>
</evidence>
<protein>
    <submittedName>
        <fullName evidence="1">Uncharacterized protein</fullName>
    </submittedName>
</protein>
<comment type="caution">
    <text evidence="1">The sequence shown here is derived from an EMBL/GenBank/DDBJ whole genome shotgun (WGS) entry which is preliminary data.</text>
</comment>
<name>A0ACC2LG30_PERAE</name>
<evidence type="ECO:0000313" key="1">
    <source>
        <dbReference type="EMBL" id="KAJ8632288.1"/>
    </source>
</evidence>
<keyword evidence="2" id="KW-1185">Reference proteome</keyword>